<reference evidence="2 3" key="1">
    <citation type="submission" date="2014-04" db="EMBL/GenBank/DDBJ databases">
        <authorList>
            <consortium name="DOE Joint Genome Institute"/>
            <person name="Kuo A."/>
            <person name="Kohler A."/>
            <person name="Costa M.D."/>
            <person name="Nagy L.G."/>
            <person name="Floudas D."/>
            <person name="Copeland A."/>
            <person name="Barry K.W."/>
            <person name="Cichocki N."/>
            <person name="Veneault-Fourrey C."/>
            <person name="LaButti K."/>
            <person name="Lindquist E.A."/>
            <person name="Lipzen A."/>
            <person name="Lundell T."/>
            <person name="Morin E."/>
            <person name="Murat C."/>
            <person name="Sun H."/>
            <person name="Tunlid A."/>
            <person name="Henrissat B."/>
            <person name="Grigoriev I.V."/>
            <person name="Hibbett D.S."/>
            <person name="Martin F."/>
            <person name="Nordberg H.P."/>
            <person name="Cantor M.N."/>
            <person name="Hua S.X."/>
        </authorList>
    </citation>
    <scope>NUCLEOTIDE SEQUENCE [LARGE SCALE GENOMIC DNA]</scope>
    <source>
        <strain evidence="2 3">Marx 270</strain>
    </source>
</reference>
<dbReference type="AlphaFoldDB" id="A0A0C3J4P6"/>
<evidence type="ECO:0000256" key="1">
    <source>
        <dbReference type="SAM" id="MobiDB-lite"/>
    </source>
</evidence>
<reference evidence="3" key="2">
    <citation type="submission" date="2015-01" db="EMBL/GenBank/DDBJ databases">
        <title>Evolutionary Origins and Diversification of the Mycorrhizal Mutualists.</title>
        <authorList>
            <consortium name="DOE Joint Genome Institute"/>
            <consortium name="Mycorrhizal Genomics Consortium"/>
            <person name="Kohler A."/>
            <person name="Kuo A."/>
            <person name="Nagy L.G."/>
            <person name="Floudas D."/>
            <person name="Copeland A."/>
            <person name="Barry K.W."/>
            <person name="Cichocki N."/>
            <person name="Veneault-Fourrey C."/>
            <person name="LaButti K."/>
            <person name="Lindquist E.A."/>
            <person name="Lipzen A."/>
            <person name="Lundell T."/>
            <person name="Morin E."/>
            <person name="Murat C."/>
            <person name="Riley R."/>
            <person name="Ohm R."/>
            <person name="Sun H."/>
            <person name="Tunlid A."/>
            <person name="Henrissat B."/>
            <person name="Grigoriev I.V."/>
            <person name="Hibbett D.S."/>
            <person name="Martin F."/>
        </authorList>
    </citation>
    <scope>NUCLEOTIDE SEQUENCE [LARGE SCALE GENOMIC DNA]</scope>
    <source>
        <strain evidence="3">Marx 270</strain>
    </source>
</reference>
<feature type="non-terminal residue" evidence="2">
    <location>
        <position position="54"/>
    </location>
</feature>
<protein>
    <submittedName>
        <fullName evidence="2">Uncharacterized protein</fullName>
    </submittedName>
</protein>
<keyword evidence="3" id="KW-1185">Reference proteome</keyword>
<proteinExistence type="predicted"/>
<name>A0A0C3J4P6_PISTI</name>
<dbReference type="InParanoid" id="A0A0C3J4P6"/>
<feature type="compositionally biased region" description="Basic and acidic residues" evidence="1">
    <location>
        <begin position="10"/>
        <end position="27"/>
    </location>
</feature>
<dbReference type="Proteomes" id="UP000054217">
    <property type="component" value="Unassembled WGS sequence"/>
</dbReference>
<accession>A0A0C3J4P6</accession>
<feature type="region of interest" description="Disordered" evidence="1">
    <location>
        <begin position="1"/>
        <end position="35"/>
    </location>
</feature>
<gene>
    <name evidence="2" type="ORF">M404DRAFT_1000879</name>
</gene>
<dbReference type="EMBL" id="KN831973">
    <property type="protein sequence ID" value="KIO04053.1"/>
    <property type="molecule type" value="Genomic_DNA"/>
</dbReference>
<dbReference type="HOGENOM" id="CLU_3056134_0_0_1"/>
<evidence type="ECO:0000313" key="3">
    <source>
        <dbReference type="Proteomes" id="UP000054217"/>
    </source>
</evidence>
<evidence type="ECO:0000313" key="2">
    <source>
        <dbReference type="EMBL" id="KIO04053.1"/>
    </source>
</evidence>
<sequence>MNNRTGSVRNRYEELRMRTRNDAESGGREVPQAKRIRLQRESLALNKRVASARA</sequence>
<organism evidence="2 3">
    <name type="scientific">Pisolithus tinctorius Marx 270</name>
    <dbReference type="NCBI Taxonomy" id="870435"/>
    <lineage>
        <taxon>Eukaryota</taxon>
        <taxon>Fungi</taxon>
        <taxon>Dikarya</taxon>
        <taxon>Basidiomycota</taxon>
        <taxon>Agaricomycotina</taxon>
        <taxon>Agaricomycetes</taxon>
        <taxon>Agaricomycetidae</taxon>
        <taxon>Boletales</taxon>
        <taxon>Sclerodermatineae</taxon>
        <taxon>Pisolithaceae</taxon>
        <taxon>Pisolithus</taxon>
    </lineage>
</organism>